<reference evidence="2 3" key="2">
    <citation type="submission" date="2018-12" db="EMBL/GenBank/DDBJ databases">
        <title>Nakamurella antarcticus sp. nov., isolated from Antarctica South Shetland Islands soil.</title>
        <authorList>
            <person name="Peng F."/>
        </authorList>
    </citation>
    <scope>NUCLEOTIDE SEQUENCE [LARGE SCALE GENOMIC DNA]</scope>
    <source>
        <strain evidence="2 3">S14-144</strain>
    </source>
</reference>
<organism evidence="2 3">
    <name type="scientific">Nakamurella antarctica</name>
    <dbReference type="NCBI Taxonomy" id="1902245"/>
    <lineage>
        <taxon>Bacteria</taxon>
        <taxon>Bacillati</taxon>
        <taxon>Actinomycetota</taxon>
        <taxon>Actinomycetes</taxon>
        <taxon>Nakamurellales</taxon>
        <taxon>Nakamurellaceae</taxon>
        <taxon>Nakamurella</taxon>
    </lineage>
</organism>
<gene>
    <name evidence="2" type="ORF">EH165_09115</name>
</gene>
<reference evidence="2 3" key="1">
    <citation type="submission" date="2018-11" db="EMBL/GenBank/DDBJ databases">
        <authorList>
            <person name="Da X."/>
        </authorList>
    </citation>
    <scope>NUCLEOTIDE SEQUENCE [LARGE SCALE GENOMIC DNA]</scope>
    <source>
        <strain evidence="2 3">S14-144</strain>
    </source>
</reference>
<dbReference type="EMBL" id="CP034170">
    <property type="protein sequence ID" value="AZI59522.1"/>
    <property type="molecule type" value="Genomic_DNA"/>
</dbReference>
<evidence type="ECO:0000313" key="2">
    <source>
        <dbReference type="EMBL" id="AZI59522.1"/>
    </source>
</evidence>
<protein>
    <submittedName>
        <fullName evidence="2">Uncharacterized protein</fullName>
    </submittedName>
</protein>
<dbReference type="KEGG" id="nak:EH165_09115"/>
<dbReference type="Proteomes" id="UP000268084">
    <property type="component" value="Chromosome"/>
</dbReference>
<feature type="region of interest" description="Disordered" evidence="1">
    <location>
        <begin position="1"/>
        <end position="21"/>
    </location>
</feature>
<sequence>MGWFSRKKKIGSPSSSSDEREETAAYLDEWVNSRRGVEVYVEPRTSMTESTMMLVGHDGEFTRRPISSPDEAKQFARHHSIPIYDATVVGYPQRMRDYSRRQTLLAKRARSSD</sequence>
<proteinExistence type="predicted"/>
<keyword evidence="3" id="KW-1185">Reference proteome</keyword>
<accession>A0A3G8ZQC7</accession>
<evidence type="ECO:0000256" key="1">
    <source>
        <dbReference type="SAM" id="MobiDB-lite"/>
    </source>
</evidence>
<evidence type="ECO:0000313" key="3">
    <source>
        <dbReference type="Proteomes" id="UP000268084"/>
    </source>
</evidence>
<dbReference type="AlphaFoldDB" id="A0A3G8ZQC7"/>
<dbReference type="OrthoDB" id="5192422at2"/>
<name>A0A3G8ZQC7_9ACTN</name>
<feature type="compositionally biased region" description="Basic residues" evidence="1">
    <location>
        <begin position="1"/>
        <end position="10"/>
    </location>
</feature>